<name>A0A4Q0I9A9_9FIRM</name>
<proteinExistence type="predicted"/>
<evidence type="ECO:0000313" key="1">
    <source>
        <dbReference type="EMBL" id="RXE59582.1"/>
    </source>
</evidence>
<organism evidence="1 2">
    <name type="scientific">Acetivibrio mesophilus</name>
    <dbReference type="NCBI Taxonomy" id="2487273"/>
    <lineage>
        <taxon>Bacteria</taxon>
        <taxon>Bacillati</taxon>
        <taxon>Bacillota</taxon>
        <taxon>Clostridia</taxon>
        <taxon>Eubacteriales</taxon>
        <taxon>Oscillospiraceae</taxon>
        <taxon>Acetivibrio</taxon>
    </lineage>
</organism>
<dbReference type="AlphaFoldDB" id="A0A4Q0I9A9"/>
<dbReference type="EMBL" id="RLII01000005">
    <property type="protein sequence ID" value="RXE59582.1"/>
    <property type="molecule type" value="Genomic_DNA"/>
</dbReference>
<evidence type="ECO:0000313" key="2">
    <source>
        <dbReference type="Proteomes" id="UP000289166"/>
    </source>
</evidence>
<reference evidence="2" key="1">
    <citation type="submission" date="2018-11" db="EMBL/GenBank/DDBJ databases">
        <title>Genome sequencing of a novel mesophilic and cellulolytic organism within the genus Hungateiclostridium.</title>
        <authorList>
            <person name="Rettenmaier R."/>
            <person name="Liebl W."/>
            <person name="Zverlov V."/>
        </authorList>
    </citation>
    <scope>NUCLEOTIDE SEQUENCE [LARGE SCALE GENOMIC DNA]</scope>
    <source>
        <strain evidence="2">N2K1</strain>
    </source>
</reference>
<dbReference type="Proteomes" id="UP000289166">
    <property type="component" value="Unassembled WGS sequence"/>
</dbReference>
<gene>
    <name evidence="1" type="ORF">EFD62_06430</name>
</gene>
<accession>A0A4Q0I9A9</accession>
<sequence>MGNQRLEVSFKYRTAEGSLGVLELKGQSFYVEVCLTRLQRYRAVISKLYRVYKVFIEVEKPIEYGNFGGNAEIVFRPIVGWKTFLV</sequence>
<protein>
    <submittedName>
        <fullName evidence="1">Uncharacterized protein</fullName>
    </submittedName>
</protein>
<comment type="caution">
    <text evidence="1">The sequence shown here is derived from an EMBL/GenBank/DDBJ whole genome shotgun (WGS) entry which is preliminary data.</text>
</comment>
<keyword evidence="2" id="KW-1185">Reference proteome</keyword>